<dbReference type="InterPro" id="IPR005288">
    <property type="entry name" value="NadB"/>
</dbReference>
<keyword evidence="2" id="KW-1185">Reference proteome</keyword>
<dbReference type="EMBL" id="CAKMMW010000001">
    <property type="protein sequence ID" value="CAH1191717.1"/>
    <property type="molecule type" value="Genomic_DNA"/>
</dbReference>
<sequence>MLNRKSNPHTHNHQADIVVIGGGTGGYAAALAAAKSGKRVIMTEETDWIGGQLTSQAVPPDEHPWIEQFGCTRSYRQFREGVRDYYRSHFPLTSEARSRTLLNPGNGGVSRLCHEPRVALAVLQDMLAPYVNSGRLQILTRHRLESVSVDGDDVRSVTVRNLTSGDSVTLHAAYFLDATECGDALPLAGAEYVTGAESKSQTGEPNAVEGDALPQDMQGFTYCFAMDYIEGEDHTIARPERYDFWKAYKADFWPDRLLSWSGVRPSTLEHVSYELFEGTDKYSLFFYRRIIDSRNFEEGFYPGDITLVNWPQNDYWLGSVIDVSAEDREQHLWDAKQLSLSLLYWLQTEAPRPDGGQGYPGLRLRPDIVGTDDGLAMYPYIRESRRIKAEFTVLEQHVSTACRPDGKAEQFHDSVGIGCYRIDLHPSTGNRHYIDVSSLPFQIPLGSLIPIRMNNLLPACKNLGVTHITNGCYRLHPVEWNIGEAVGFLASRCIDRGILPREVRNEASELRTFQNMLESYGIELAWPTIRPV</sequence>
<protein>
    <recommendedName>
        <fullName evidence="3">FAD-dependent oxidoreductase</fullName>
    </recommendedName>
</protein>
<dbReference type="InterPro" id="IPR036188">
    <property type="entry name" value="FAD/NAD-bd_sf"/>
</dbReference>
<dbReference type="Gene3D" id="3.50.50.60">
    <property type="entry name" value="FAD/NAD(P)-binding domain"/>
    <property type="match status" value="1"/>
</dbReference>
<dbReference type="PRINTS" id="PR00411">
    <property type="entry name" value="PNDRDTASEI"/>
</dbReference>
<dbReference type="PANTHER" id="PTHR42716:SF1">
    <property type="entry name" value="SLL0471 PROTEIN"/>
    <property type="match status" value="1"/>
</dbReference>
<dbReference type="Pfam" id="PF12831">
    <property type="entry name" value="FAD_oxidored"/>
    <property type="match status" value="1"/>
</dbReference>
<gene>
    <name evidence="1" type="ORF">PAECIP111891_00074</name>
</gene>
<dbReference type="PANTHER" id="PTHR42716">
    <property type="entry name" value="L-ASPARTATE OXIDASE"/>
    <property type="match status" value="1"/>
</dbReference>
<proteinExistence type="predicted"/>
<evidence type="ECO:0000313" key="2">
    <source>
        <dbReference type="Proteomes" id="UP000838821"/>
    </source>
</evidence>
<dbReference type="SUPFAM" id="SSF51905">
    <property type="entry name" value="FAD/NAD(P)-binding domain"/>
    <property type="match status" value="1"/>
</dbReference>
<reference evidence="1" key="1">
    <citation type="submission" date="2022-01" db="EMBL/GenBank/DDBJ databases">
        <authorList>
            <person name="Criscuolo A."/>
        </authorList>
    </citation>
    <scope>NUCLEOTIDE SEQUENCE</scope>
    <source>
        <strain evidence="1">CIP111891</strain>
    </source>
</reference>
<name>A0ABM9BQF5_9BACL</name>
<dbReference type="Proteomes" id="UP000838821">
    <property type="component" value="Unassembled WGS sequence"/>
</dbReference>
<accession>A0ABM9BQF5</accession>
<comment type="caution">
    <text evidence="1">The sequence shown here is derived from an EMBL/GenBank/DDBJ whole genome shotgun (WGS) entry which is preliminary data.</text>
</comment>
<dbReference type="RefSeq" id="WP_236283932.1">
    <property type="nucleotide sequence ID" value="NZ_CAKMMW010000001.1"/>
</dbReference>
<evidence type="ECO:0008006" key="3">
    <source>
        <dbReference type="Google" id="ProtNLM"/>
    </source>
</evidence>
<evidence type="ECO:0000313" key="1">
    <source>
        <dbReference type="EMBL" id="CAH1191717.1"/>
    </source>
</evidence>
<organism evidence="1 2">
    <name type="scientific">Paenibacillus allorhizoplanae</name>
    <dbReference type="NCBI Taxonomy" id="2905648"/>
    <lineage>
        <taxon>Bacteria</taxon>
        <taxon>Bacillati</taxon>
        <taxon>Bacillota</taxon>
        <taxon>Bacilli</taxon>
        <taxon>Bacillales</taxon>
        <taxon>Paenibacillaceae</taxon>
        <taxon>Paenibacillus</taxon>
    </lineage>
</organism>